<dbReference type="InterPro" id="IPR052710">
    <property type="entry name" value="CAAX_protease"/>
</dbReference>
<keyword evidence="3" id="KW-0645">Protease</keyword>
<dbReference type="GO" id="GO:0004175">
    <property type="term" value="F:endopeptidase activity"/>
    <property type="evidence" value="ECO:0007669"/>
    <property type="project" value="UniProtKB-ARBA"/>
</dbReference>
<dbReference type="RefSeq" id="WP_250858349.1">
    <property type="nucleotide sequence ID" value="NZ_JAGSOJ010000001.1"/>
</dbReference>
<dbReference type="GO" id="GO:0008237">
    <property type="term" value="F:metallopeptidase activity"/>
    <property type="evidence" value="ECO:0007669"/>
    <property type="project" value="UniProtKB-KW"/>
</dbReference>
<name>A0A9J6NXV8_9CLOT</name>
<keyword evidence="3" id="KW-0482">Metalloprotease</keyword>
<keyword evidence="1" id="KW-1133">Transmembrane helix</keyword>
<comment type="caution">
    <text evidence="3">The sequence shown here is derived from an EMBL/GenBank/DDBJ whole genome shotgun (WGS) entry which is preliminary data.</text>
</comment>
<feature type="domain" description="CAAX prenyl protease 2/Lysostaphin resistance protein A-like" evidence="2">
    <location>
        <begin position="134"/>
        <end position="220"/>
    </location>
</feature>
<evidence type="ECO:0000259" key="2">
    <source>
        <dbReference type="Pfam" id="PF02517"/>
    </source>
</evidence>
<dbReference type="PANTHER" id="PTHR36435:SF1">
    <property type="entry name" value="CAAX AMINO TERMINAL PROTEASE FAMILY PROTEIN"/>
    <property type="match status" value="1"/>
</dbReference>
<dbReference type="GO" id="GO:0080120">
    <property type="term" value="P:CAAX-box protein maturation"/>
    <property type="evidence" value="ECO:0007669"/>
    <property type="project" value="UniProtKB-ARBA"/>
</dbReference>
<keyword evidence="1" id="KW-0812">Transmembrane</keyword>
<evidence type="ECO:0000313" key="3">
    <source>
        <dbReference type="EMBL" id="MCM1989351.1"/>
    </source>
</evidence>
<gene>
    <name evidence="3" type="ORF">KDK92_06335</name>
</gene>
<dbReference type="Proteomes" id="UP001056429">
    <property type="component" value="Unassembled WGS sequence"/>
</dbReference>
<reference evidence="3" key="2">
    <citation type="submission" date="2021-04" db="EMBL/GenBank/DDBJ databases">
        <authorList>
            <person name="Dong X."/>
        </authorList>
    </citation>
    <scope>NUCLEOTIDE SEQUENCE</scope>
    <source>
        <strain evidence="3">ZWT</strain>
    </source>
</reference>
<keyword evidence="4" id="KW-1185">Reference proteome</keyword>
<organism evidence="3 4">
    <name type="scientific">Oceanirhabdus seepicola</name>
    <dbReference type="NCBI Taxonomy" id="2828781"/>
    <lineage>
        <taxon>Bacteria</taxon>
        <taxon>Bacillati</taxon>
        <taxon>Bacillota</taxon>
        <taxon>Clostridia</taxon>
        <taxon>Eubacteriales</taxon>
        <taxon>Clostridiaceae</taxon>
        <taxon>Oceanirhabdus</taxon>
    </lineage>
</organism>
<feature type="transmembrane region" description="Helical" evidence="1">
    <location>
        <begin position="234"/>
        <end position="254"/>
    </location>
</feature>
<evidence type="ECO:0000313" key="4">
    <source>
        <dbReference type="Proteomes" id="UP001056429"/>
    </source>
</evidence>
<keyword evidence="1" id="KW-0472">Membrane</keyword>
<accession>A0A9J6NXV8</accession>
<protein>
    <submittedName>
        <fullName evidence="3">CPBP family intramembrane metalloprotease</fullName>
    </submittedName>
</protein>
<feature type="transmembrane region" description="Helical" evidence="1">
    <location>
        <begin position="20"/>
        <end position="44"/>
    </location>
</feature>
<dbReference type="Pfam" id="PF02517">
    <property type="entry name" value="Rce1-like"/>
    <property type="match status" value="1"/>
</dbReference>
<evidence type="ECO:0000256" key="1">
    <source>
        <dbReference type="SAM" id="Phobius"/>
    </source>
</evidence>
<feature type="transmembrane region" description="Helical" evidence="1">
    <location>
        <begin position="50"/>
        <end position="70"/>
    </location>
</feature>
<dbReference type="EMBL" id="JAGSOJ010000001">
    <property type="protein sequence ID" value="MCM1989351.1"/>
    <property type="molecule type" value="Genomic_DNA"/>
</dbReference>
<dbReference type="AlphaFoldDB" id="A0A9J6NXV8"/>
<reference evidence="3" key="1">
    <citation type="journal article" date="2021" name="mSystems">
        <title>Bacteria and Archaea Synergistically Convert Glycine Betaine to Biogenic Methane in the Formosa Cold Seep of the South China Sea.</title>
        <authorList>
            <person name="Li L."/>
            <person name="Zhang W."/>
            <person name="Zhang S."/>
            <person name="Song L."/>
            <person name="Sun Q."/>
            <person name="Zhang H."/>
            <person name="Xiang H."/>
            <person name="Dong X."/>
        </authorList>
    </citation>
    <scope>NUCLEOTIDE SEQUENCE</scope>
    <source>
        <strain evidence="3">ZWT</strain>
    </source>
</reference>
<proteinExistence type="predicted"/>
<sequence length="277" mass="31634">MSEAVNTELIHEEGRSLISVILLFIKLELLTNLVASPFIIISFVLDDYKLYEACMFVEIIGLILSYFYVVSKHCKKEKFKIRVKQKFPIRFLVYMLLIQISYTLLYETTLGAFLNRFEVSKNLIESGELWNSAVIFGSISVCIIGPIVEELLYRGVLLEHMRKRYNPLVAVLVSSLFFGIVHGNLHQGVGSFFFGLCLGIVYVKTNSILASIFLHMVNNSLYTFTNYPFVDIHAMAPVVIIISLALLVISLLLISKTKIDESKKFNFRFLEKHNLAQ</sequence>
<feature type="transmembrane region" description="Helical" evidence="1">
    <location>
        <begin position="165"/>
        <end position="185"/>
    </location>
</feature>
<keyword evidence="3" id="KW-0378">Hydrolase</keyword>
<feature type="transmembrane region" description="Helical" evidence="1">
    <location>
        <begin position="191"/>
        <end position="214"/>
    </location>
</feature>
<dbReference type="PANTHER" id="PTHR36435">
    <property type="entry name" value="SLR1288 PROTEIN"/>
    <property type="match status" value="1"/>
</dbReference>
<dbReference type="InterPro" id="IPR003675">
    <property type="entry name" value="Rce1/LyrA-like_dom"/>
</dbReference>
<feature type="transmembrane region" description="Helical" evidence="1">
    <location>
        <begin position="91"/>
        <end position="113"/>
    </location>
</feature>